<organism evidence="1 2">
    <name type="scientific">Pontibacter mangrovi</name>
    <dbReference type="NCBI Taxonomy" id="2589816"/>
    <lineage>
        <taxon>Bacteria</taxon>
        <taxon>Pseudomonadati</taxon>
        <taxon>Bacteroidota</taxon>
        <taxon>Cytophagia</taxon>
        <taxon>Cytophagales</taxon>
        <taxon>Hymenobacteraceae</taxon>
        <taxon>Pontibacter</taxon>
    </lineage>
</organism>
<reference evidence="1 2" key="1">
    <citation type="submission" date="2019-06" db="EMBL/GenBank/DDBJ databases">
        <title>A novel bacterium of genus Pontibacter, isolated from marine sediment.</title>
        <authorList>
            <person name="Huang H."/>
            <person name="Mo K."/>
            <person name="Hu Y."/>
        </authorList>
    </citation>
    <scope>NUCLEOTIDE SEQUENCE [LARGE SCALE GENOMIC DNA]</scope>
    <source>
        <strain evidence="1 2">HB172049</strain>
    </source>
</reference>
<keyword evidence="1" id="KW-0808">Transferase</keyword>
<dbReference type="SUPFAM" id="SSF53756">
    <property type="entry name" value="UDP-Glycosyltransferase/glycogen phosphorylase"/>
    <property type="match status" value="1"/>
</dbReference>
<proteinExistence type="predicted"/>
<sequence>MNIIILPYHDWRKILLEGARTRDAHFIEALRRHHKVNKVLIINRPYTPLELYLKKKNIPVSGDILLHEKGGKLIKIDDKTFITDFESYDIINHARFRRKWYSKAYAATKFVAFQRKSIEKLGLREDDTLILNQNILSAPLCSKLGKMPLFFDAWDNFLLMPGLSDLRETLTTNYQLLSKQARQWYTNSQQNIAYFHDTFGPKNIKLLKNGVDFSLFKKNYEIPNDLEGLQRPIVGFGGKVTHLFDADLYRHLIERNPDKSFVLIGQILDKAVFNSIGNHPNFYYLGDKHYNQYASYITNFDIGIIPYKIGKSQHGGDSIKVYEYLAAGIKVVGTNDNGIENHGEFLYIAHTKEQFHDMIQEVKSNREPFCVDNHSWEAKATEIVNDFQKI</sequence>
<protein>
    <submittedName>
        <fullName evidence="1">Glycosyltransferase family 1 protein</fullName>
    </submittedName>
</protein>
<evidence type="ECO:0000313" key="2">
    <source>
        <dbReference type="Proteomes" id="UP000316727"/>
    </source>
</evidence>
<dbReference type="Gene3D" id="3.40.50.2000">
    <property type="entry name" value="Glycogen Phosphorylase B"/>
    <property type="match status" value="1"/>
</dbReference>
<dbReference type="AlphaFoldDB" id="A0A501W940"/>
<gene>
    <name evidence="1" type="ORF">FJM65_01925</name>
</gene>
<accession>A0A501W940</accession>
<dbReference type="Proteomes" id="UP000316727">
    <property type="component" value="Unassembled WGS sequence"/>
</dbReference>
<keyword evidence="2" id="KW-1185">Reference proteome</keyword>
<dbReference type="GO" id="GO:0016740">
    <property type="term" value="F:transferase activity"/>
    <property type="evidence" value="ECO:0007669"/>
    <property type="project" value="UniProtKB-KW"/>
</dbReference>
<dbReference type="RefSeq" id="WP_140618851.1">
    <property type="nucleotide sequence ID" value="NZ_VFRQ01000001.1"/>
</dbReference>
<comment type="caution">
    <text evidence="1">The sequence shown here is derived from an EMBL/GenBank/DDBJ whole genome shotgun (WGS) entry which is preliminary data.</text>
</comment>
<evidence type="ECO:0000313" key="1">
    <source>
        <dbReference type="EMBL" id="TPE46129.1"/>
    </source>
</evidence>
<dbReference type="OrthoDB" id="9816564at2"/>
<name>A0A501W940_9BACT</name>
<dbReference type="EMBL" id="VFRQ01000001">
    <property type="protein sequence ID" value="TPE46129.1"/>
    <property type="molecule type" value="Genomic_DNA"/>
</dbReference>